<dbReference type="InterPro" id="IPR000182">
    <property type="entry name" value="GNAT_dom"/>
</dbReference>
<dbReference type="GO" id="GO:0016747">
    <property type="term" value="F:acyltransferase activity, transferring groups other than amino-acyl groups"/>
    <property type="evidence" value="ECO:0007669"/>
    <property type="project" value="InterPro"/>
</dbReference>
<dbReference type="PANTHER" id="PTHR43877">
    <property type="entry name" value="AMINOALKYLPHOSPHONATE N-ACETYLTRANSFERASE-RELATED-RELATED"/>
    <property type="match status" value="1"/>
</dbReference>
<evidence type="ECO:0000313" key="4">
    <source>
        <dbReference type="EMBL" id="SOD97875.1"/>
    </source>
</evidence>
<dbReference type="CDD" id="cd04301">
    <property type="entry name" value="NAT_SF"/>
    <property type="match status" value="1"/>
</dbReference>
<gene>
    <name evidence="4" type="ORF">SAMN06269250_5951</name>
</gene>
<dbReference type="InterPro" id="IPR016181">
    <property type="entry name" value="Acyl_CoA_acyltransferase"/>
</dbReference>
<dbReference type="PANTHER" id="PTHR43877:SF2">
    <property type="entry name" value="AMINOALKYLPHOSPHONATE N-ACETYLTRANSFERASE-RELATED"/>
    <property type="match status" value="1"/>
</dbReference>
<dbReference type="PROSITE" id="PS51186">
    <property type="entry name" value="GNAT"/>
    <property type="match status" value="1"/>
</dbReference>
<dbReference type="InterPro" id="IPR050832">
    <property type="entry name" value="Bact_Acetyltransf"/>
</dbReference>
<feature type="domain" description="N-acetyltransferase" evidence="3">
    <location>
        <begin position="11"/>
        <end position="152"/>
    </location>
</feature>
<dbReference type="Proteomes" id="UP000219452">
    <property type="component" value="Unassembled WGS sequence"/>
</dbReference>
<proteinExistence type="predicted"/>
<dbReference type="Gene3D" id="3.40.630.30">
    <property type="match status" value="1"/>
</dbReference>
<keyword evidence="1" id="KW-0808">Transferase</keyword>
<dbReference type="RefSeq" id="WP_097131015.1">
    <property type="nucleotide sequence ID" value="NZ_OCNH01000007.1"/>
</dbReference>
<dbReference type="OrthoDB" id="9792929at2"/>
<evidence type="ECO:0000256" key="2">
    <source>
        <dbReference type="ARBA" id="ARBA00023315"/>
    </source>
</evidence>
<evidence type="ECO:0000313" key="5">
    <source>
        <dbReference type="Proteomes" id="UP000219452"/>
    </source>
</evidence>
<keyword evidence="2" id="KW-0012">Acyltransferase</keyword>
<protein>
    <submittedName>
        <fullName evidence="4">PhnO protein</fullName>
    </submittedName>
</protein>
<dbReference type="AlphaFoldDB" id="A0A286GQQ0"/>
<dbReference type="Pfam" id="PF00583">
    <property type="entry name" value="Acetyltransf_1"/>
    <property type="match status" value="1"/>
</dbReference>
<accession>A0A286GQQ0</accession>
<reference evidence="5" key="1">
    <citation type="submission" date="2017-09" db="EMBL/GenBank/DDBJ databases">
        <authorList>
            <person name="Varghese N."/>
            <person name="Submissions S."/>
        </authorList>
    </citation>
    <scope>NUCLEOTIDE SEQUENCE [LARGE SCALE GENOMIC DNA]</scope>
    <source>
        <strain evidence="5">DSM 29961</strain>
    </source>
</reference>
<sequence>MPIQSTFPNGLTIRPATQIDESTIYNFLCILEEATLDRASFTAIFQQNTANPLVHYLVAELQEKVVGFVSCHVQYLLHHTGKVGEIQELFVRPEFRNQRIGKQLITALIDLAINENFVNLEVTTNQKRADTIRFYERETFIRTHVKLVKPLQS</sequence>
<dbReference type="SUPFAM" id="SSF55729">
    <property type="entry name" value="Acyl-CoA N-acyltransferases (Nat)"/>
    <property type="match status" value="1"/>
</dbReference>
<evidence type="ECO:0000256" key="1">
    <source>
        <dbReference type="ARBA" id="ARBA00022679"/>
    </source>
</evidence>
<name>A0A286GQQ0_9BACT</name>
<dbReference type="EMBL" id="OCNH01000007">
    <property type="protein sequence ID" value="SOD97875.1"/>
    <property type="molecule type" value="Genomic_DNA"/>
</dbReference>
<keyword evidence="5" id="KW-1185">Reference proteome</keyword>
<evidence type="ECO:0000259" key="3">
    <source>
        <dbReference type="PROSITE" id="PS51186"/>
    </source>
</evidence>
<organism evidence="4 5">
    <name type="scientific">Spirosoma fluviale</name>
    <dbReference type="NCBI Taxonomy" id="1597977"/>
    <lineage>
        <taxon>Bacteria</taxon>
        <taxon>Pseudomonadati</taxon>
        <taxon>Bacteroidota</taxon>
        <taxon>Cytophagia</taxon>
        <taxon>Cytophagales</taxon>
        <taxon>Cytophagaceae</taxon>
        <taxon>Spirosoma</taxon>
    </lineage>
</organism>